<evidence type="ECO:0000313" key="2">
    <source>
        <dbReference type="EnsemblMetazoa" id="SCAU008078-PA"/>
    </source>
</evidence>
<sequence>MRTSMYKWSPLQQFYVTLPTINMKYNSNFDYQGKIEENLEKLHTLRVYSHSKKSRNKAKGKTFYQNKWNVIKEHLQWQPVKQTQQPAKQPQQPLKEFLKIHGEISVQGKPPNKDELLDILTRTQLMEHTLMKLAMILVNFRRMQLFVIFFVNALSIVFNAYNLADCLLEMAFMGTSSSSLSVGMLVLFYGFYVLTSFLKTVIVVVVHHSVYEQIRKAGSIVDEWNIYITDDDIKQRANHLQQNSWD</sequence>
<feature type="transmembrane region" description="Helical" evidence="1">
    <location>
        <begin position="184"/>
        <end position="206"/>
    </location>
</feature>
<dbReference type="AlphaFoldDB" id="A0A1I8PHA2"/>
<feature type="transmembrane region" description="Helical" evidence="1">
    <location>
        <begin position="145"/>
        <end position="164"/>
    </location>
</feature>
<dbReference type="EnsemblMetazoa" id="SCAU008078-RA">
    <property type="protein sequence ID" value="SCAU008078-PA"/>
    <property type="gene ID" value="SCAU008078"/>
</dbReference>
<protein>
    <submittedName>
        <fullName evidence="2">Uncharacterized protein</fullName>
    </submittedName>
</protein>
<gene>
    <name evidence="2" type="primary">106082639</name>
</gene>
<dbReference type="VEuPathDB" id="VectorBase:SCAU008078"/>
<keyword evidence="1" id="KW-0812">Transmembrane</keyword>
<keyword evidence="1" id="KW-0472">Membrane</keyword>
<keyword evidence="3" id="KW-1185">Reference proteome</keyword>
<proteinExistence type="predicted"/>
<accession>A0A1I8PHA2</accession>
<keyword evidence="1" id="KW-1133">Transmembrane helix</keyword>
<dbReference type="OrthoDB" id="30774at2759"/>
<dbReference type="Proteomes" id="UP000095300">
    <property type="component" value="Unassembled WGS sequence"/>
</dbReference>
<evidence type="ECO:0000256" key="1">
    <source>
        <dbReference type="SAM" id="Phobius"/>
    </source>
</evidence>
<evidence type="ECO:0000313" key="3">
    <source>
        <dbReference type="Proteomes" id="UP000095300"/>
    </source>
</evidence>
<reference evidence="2" key="1">
    <citation type="submission" date="2020-05" db="UniProtKB">
        <authorList>
            <consortium name="EnsemblMetazoa"/>
        </authorList>
    </citation>
    <scope>IDENTIFICATION</scope>
    <source>
        <strain evidence="2">USDA</strain>
    </source>
</reference>
<organism evidence="2 3">
    <name type="scientific">Stomoxys calcitrans</name>
    <name type="common">Stable fly</name>
    <name type="synonym">Conops calcitrans</name>
    <dbReference type="NCBI Taxonomy" id="35570"/>
    <lineage>
        <taxon>Eukaryota</taxon>
        <taxon>Metazoa</taxon>
        <taxon>Ecdysozoa</taxon>
        <taxon>Arthropoda</taxon>
        <taxon>Hexapoda</taxon>
        <taxon>Insecta</taxon>
        <taxon>Pterygota</taxon>
        <taxon>Neoptera</taxon>
        <taxon>Endopterygota</taxon>
        <taxon>Diptera</taxon>
        <taxon>Brachycera</taxon>
        <taxon>Muscomorpha</taxon>
        <taxon>Muscoidea</taxon>
        <taxon>Muscidae</taxon>
        <taxon>Stomoxys</taxon>
    </lineage>
</organism>
<name>A0A1I8PHA2_STOCA</name>